<dbReference type="GO" id="GO:0004314">
    <property type="term" value="F:[acyl-carrier-protein] S-malonyltransferase activity"/>
    <property type="evidence" value="ECO:0007669"/>
    <property type="project" value="TreeGrafter"/>
</dbReference>
<gene>
    <name evidence="2" type="ORF">DSOUD_0378</name>
</gene>
<dbReference type="GO" id="GO:0006633">
    <property type="term" value="P:fatty acid biosynthetic process"/>
    <property type="evidence" value="ECO:0007669"/>
    <property type="project" value="TreeGrafter"/>
</dbReference>
<evidence type="ECO:0000313" key="2">
    <source>
        <dbReference type="EMBL" id="ALC15173.1"/>
    </source>
</evidence>
<evidence type="ECO:0000313" key="3">
    <source>
        <dbReference type="Proteomes" id="UP000057158"/>
    </source>
</evidence>
<keyword evidence="3" id="KW-1185">Reference proteome</keyword>
<accession>A0A0M3QEZ5</accession>
<proteinExistence type="predicted"/>
<dbReference type="AlphaFoldDB" id="A0A0M3QEZ5"/>
<dbReference type="STRING" id="1603606.DSOUD_0378"/>
<dbReference type="PANTHER" id="PTHR42681:SF6">
    <property type="entry name" value="BLL0263 PROTEIN"/>
    <property type="match status" value="1"/>
</dbReference>
<dbReference type="InterPro" id="IPR050858">
    <property type="entry name" value="Mal-CoA-ACP_Trans/PKS_FabD"/>
</dbReference>
<dbReference type="OrthoDB" id="9808564at2"/>
<feature type="domain" description="Malonyl-CoA:ACP transacylase (MAT)" evidence="1">
    <location>
        <begin position="7"/>
        <end position="306"/>
    </location>
</feature>
<dbReference type="Gene3D" id="3.40.366.10">
    <property type="entry name" value="Malonyl-Coenzyme A Acyl Carrier Protein, domain 2"/>
    <property type="match status" value="1"/>
</dbReference>
<dbReference type="Gene3D" id="3.30.70.250">
    <property type="entry name" value="Malonyl-CoA ACP transacylase, ACP-binding"/>
    <property type="match status" value="1"/>
</dbReference>
<dbReference type="InterPro" id="IPR016035">
    <property type="entry name" value="Acyl_Trfase/lysoPLipase"/>
</dbReference>
<dbReference type="GO" id="GO:0005829">
    <property type="term" value="C:cytosol"/>
    <property type="evidence" value="ECO:0007669"/>
    <property type="project" value="TreeGrafter"/>
</dbReference>
<organism evidence="2 3">
    <name type="scientific">Desulfuromonas soudanensis</name>
    <dbReference type="NCBI Taxonomy" id="1603606"/>
    <lineage>
        <taxon>Bacteria</taxon>
        <taxon>Pseudomonadati</taxon>
        <taxon>Thermodesulfobacteriota</taxon>
        <taxon>Desulfuromonadia</taxon>
        <taxon>Desulfuromonadales</taxon>
        <taxon>Desulfuromonadaceae</taxon>
        <taxon>Desulfuromonas</taxon>
    </lineage>
</organism>
<dbReference type="SMART" id="SM00827">
    <property type="entry name" value="PKS_AT"/>
    <property type="match status" value="1"/>
</dbReference>
<dbReference type="PATRIC" id="fig|1603606.3.peg.411"/>
<dbReference type="InterPro" id="IPR016036">
    <property type="entry name" value="Malonyl_transacylase_ACP-bd"/>
</dbReference>
<dbReference type="InterPro" id="IPR014043">
    <property type="entry name" value="Acyl_transferase_dom"/>
</dbReference>
<name>A0A0M3QEZ5_9BACT</name>
<dbReference type="PANTHER" id="PTHR42681">
    <property type="entry name" value="MALONYL-COA-ACYL CARRIER PROTEIN TRANSACYLASE, MITOCHONDRIAL"/>
    <property type="match status" value="1"/>
</dbReference>
<dbReference type="EMBL" id="CP010802">
    <property type="protein sequence ID" value="ALC15173.1"/>
    <property type="molecule type" value="Genomic_DNA"/>
</dbReference>
<dbReference type="Pfam" id="PF00698">
    <property type="entry name" value="Acyl_transf_1"/>
    <property type="match status" value="1"/>
</dbReference>
<evidence type="ECO:0000259" key="1">
    <source>
        <dbReference type="SMART" id="SM00827"/>
    </source>
</evidence>
<protein>
    <submittedName>
        <fullName evidence="2">Malonyl CoA-acyl carrier protein transacylase</fullName>
    </submittedName>
</protein>
<dbReference type="SUPFAM" id="SSF52151">
    <property type="entry name" value="FabD/lysophospholipase-like"/>
    <property type="match status" value="1"/>
</dbReference>
<dbReference type="KEGG" id="des:DSOUD_0378"/>
<dbReference type="Proteomes" id="UP000057158">
    <property type="component" value="Chromosome"/>
</dbReference>
<dbReference type="SUPFAM" id="SSF55048">
    <property type="entry name" value="Probable ACP-binding domain of malonyl-CoA ACP transacylase"/>
    <property type="match status" value="1"/>
</dbReference>
<sequence length="308" mass="32410">MKGLGILCSGQGNQHPEMFDLLDGDEAAGKVLHLSANLLGSPPDALARKADPRELFRNALAQPLISSLQLATWAALRNRLPTPRVFGGYSLGELPAYGCAGALSTEETLSLATRRAALMDAASPPASGLSALRGLGRAQIEGLCRETGAEMAIVNGPDHFIVGGSEEILTLLESLALETGAQTVRRLQVGVPSHTSVLAEAGRGFHSLLEASALTNPPVPILAGISGAVVRRREEGIAALTQQISQTLNWAACMAAAWEMGCRVFLELGPGTALTKMVQDVYPEAKARSVDEFRSLKGVTSWVLKHCG</sequence>
<dbReference type="InterPro" id="IPR001227">
    <property type="entry name" value="Ac_transferase_dom_sf"/>
</dbReference>
<reference evidence="2 3" key="1">
    <citation type="submission" date="2015-07" db="EMBL/GenBank/DDBJ databases">
        <title>Isolation and Genomic Characterization of a Novel Halophilic Metal-Reducing Deltaproteobacterium from the Deep Subsurface.</title>
        <authorList>
            <person name="Badalamenti J.P."/>
            <person name="Summers Z.M."/>
            <person name="Gralnick J.A."/>
            <person name="Bond D.R."/>
        </authorList>
    </citation>
    <scope>NUCLEOTIDE SEQUENCE [LARGE SCALE GENOMIC DNA]</scope>
    <source>
        <strain evidence="2 3">WTL</strain>
    </source>
</reference>
<dbReference type="RefSeq" id="WP_053549403.1">
    <property type="nucleotide sequence ID" value="NZ_CP010802.1"/>
</dbReference>